<dbReference type="InterPro" id="IPR052993">
    <property type="entry name" value="CFA-57"/>
</dbReference>
<dbReference type="Gene3D" id="3.60.10.10">
    <property type="entry name" value="Endonuclease/exonuclease/phosphatase"/>
    <property type="match status" value="1"/>
</dbReference>
<dbReference type="Proteomes" id="UP001152797">
    <property type="component" value="Unassembled WGS sequence"/>
</dbReference>
<proteinExistence type="predicted"/>
<feature type="coiled-coil region" evidence="2">
    <location>
        <begin position="678"/>
        <end position="756"/>
    </location>
</feature>
<dbReference type="InterPro" id="IPR036322">
    <property type="entry name" value="WD40_repeat_dom_sf"/>
</dbReference>
<dbReference type="EMBL" id="CAMXCT020006542">
    <property type="protein sequence ID" value="CAL1169024.1"/>
    <property type="molecule type" value="Genomic_DNA"/>
</dbReference>
<dbReference type="Gene3D" id="2.130.10.10">
    <property type="entry name" value="YVTN repeat-like/Quinoprotein amine dehydrogenase"/>
    <property type="match status" value="2"/>
</dbReference>
<dbReference type="PANTHER" id="PTHR32215:SF0">
    <property type="entry name" value="CILIA- AND FLAGELLA-ASSOCIATED PROTEIN 57"/>
    <property type="match status" value="1"/>
</dbReference>
<dbReference type="Pfam" id="PF00400">
    <property type="entry name" value="WD40"/>
    <property type="match status" value="2"/>
</dbReference>
<accession>A0A9P1DU40</accession>
<reference evidence="6 7" key="2">
    <citation type="submission" date="2024-05" db="EMBL/GenBank/DDBJ databases">
        <authorList>
            <person name="Chen Y."/>
            <person name="Shah S."/>
            <person name="Dougan E. K."/>
            <person name="Thang M."/>
            <person name="Chan C."/>
        </authorList>
    </citation>
    <scope>NUCLEOTIDE SEQUENCE [LARGE SCALE GENOMIC DNA]</scope>
</reference>
<comment type="caution">
    <text evidence="5">The sequence shown here is derived from an EMBL/GenBank/DDBJ whole genome shotgun (WGS) entry which is preliminary data.</text>
</comment>
<feature type="compositionally biased region" description="Low complexity" evidence="3">
    <location>
        <begin position="4766"/>
        <end position="4777"/>
    </location>
</feature>
<evidence type="ECO:0000256" key="3">
    <source>
        <dbReference type="SAM" id="MobiDB-lite"/>
    </source>
</evidence>
<dbReference type="SMART" id="SM00320">
    <property type="entry name" value="WD40"/>
    <property type="match status" value="7"/>
</dbReference>
<dbReference type="PANTHER" id="PTHR32215">
    <property type="entry name" value="CILIA- AND FLAGELLA-ASSOCIATED PROTEIN 57"/>
    <property type="match status" value="1"/>
</dbReference>
<dbReference type="InterPro" id="IPR015943">
    <property type="entry name" value="WD40/YVTN_repeat-like_dom_sf"/>
</dbReference>
<feature type="region of interest" description="Disordered" evidence="3">
    <location>
        <begin position="1370"/>
        <end position="1398"/>
    </location>
</feature>
<keyword evidence="1" id="KW-0853">WD repeat</keyword>
<feature type="coiled-coil region" evidence="2">
    <location>
        <begin position="4556"/>
        <end position="4622"/>
    </location>
</feature>
<feature type="domain" description="C2H2-type" evidence="4">
    <location>
        <begin position="3944"/>
        <end position="3965"/>
    </location>
</feature>
<dbReference type="Gene3D" id="3.30.420.10">
    <property type="entry name" value="Ribonuclease H-like superfamily/Ribonuclease H"/>
    <property type="match status" value="1"/>
</dbReference>
<dbReference type="Gene3D" id="1.10.287.1490">
    <property type="match status" value="1"/>
</dbReference>
<sequence length="5035" mass="562557">MEERDGHGPALSLVHRHVFGLKPDVKNNVHYAEETQIIYPAGTNAVLWQADQKQQKIFQGHEDGQGLTCMAVNSTKRYLAVAEKCYEGAICTIFDLVTAKKRKTLSWPESDAPEFLCVAFSADSKYLITQTGRSPSAKHDWSLLYWVWDKQRVMASIKVSNPQNSLIRECSFNPTDSSIVCVIGDGILKFMQLKDGFKTLPVAPAKLQSFMCHTWLHDDKMLVGADNGDLLLFDNAGEFQTVLPTSPGEPRAATCVIPFSKGFIIGGDDGRIRIYEKSDEPKEIYRQSKVLQVEPNSGAAVRSLALSPSEELLGVSTSTAQLYQLSLLGQDLMKAEESPAFEPVLSHFHTGAILGLDVCIRKPLVVTCGVDKSARVWNYFEKTCVMCRWFNEEAYSIAFHPSGFHLIIGQSDKLRLMNLLMEDMKTYKDIAIKQCRECRFSNGGQYFAAVNTNATNAIQVYKTYTCEPIETLRGHTNKVRSVAWTADDSMLVSTGADGAVYEYYVQAETANPGRDGRRVHDFVQKTSSFSCVIVHSDQSSNFNTMYVVGNDQLLRKVYKGESSGTVKAGTTLGQIVLANSGKGLFAAVAEPDAPGRIRCYKFPLNGGDNSCEWTDFSAHAAPATRLRISADDFYLFSAAEDGTLFVFDVKRKDRNVSKRDKESALPLADEILVTRTFLDDKQGQLNEFERQVDELSNQQEFQLRHRDSFHKEEMVAMDEKYTAEIDEERQKYEVLREEKNDAEMEAEENIKSLLEHHAKQDQDLEQSFQEKMMEEVNKYQKLAAERDEIHRRWGEQHQRIIAEHQKKVNEMQAQFAAPSPETSVPGPLSVVLAQDWYQEAPWLMAPPPPLPNNSVHLDSGQAAGSTAISAAENKLKSMYALLEKHPEGLHPDIQKEMKEAKLKEGEVAIKSLHKQVNALGKARTELQNANAARLSLHSSWRTFLVEQVSKWQAYSQQFQQQEDSLSARVTAARLALDTARTNLAVSKSQLQKSEHAESSDMTVTVSDEEEESKESKDAVNSSAQKITDSLQHLGESLKTLSANADELMLAEQQANKRQRTEPPMPMSGGNVPGDQHLKWSHSIVQEPDYCSEWVAAHRATELALQCGTSTFQMPGVNAHDRNKAEGCLSVRFHPLVDVFTGTDDHIHMHSISVPAEVLPHIAKPWSSYHQSRGVNRTLPSFDFDRDVGCPIDQLFTHFAFVGDRLTPHAHDFDANLPSLDCAIEGWNHVSSCLKRAGQDEDDDSSNLHAVPVTDEGLSAGPIYPMNNSLPVGTKTSNSLGDVDPDLACPVPAYLHPSSILNCFGLCCDPLSFRKAVSIPEDHALLKVPSTLDLATQVSTSKVMSNPNVGTCFHAPNTASLALEDHVMCPDSDVPADEGPADASQPRSTASGTSPSRAVSPIRLPPFAQQMMVNLPLEFLTNPVRIVQGFVVRTWYLHHTNIPLSLQARQIMMTGPPHLWRAQILATWTDLIVPGEDLTLDLVSPNPPRNWHEAHILFDLILAQGMYGGRFSGLVTVSPTITEPNLRMYAVAVSFEPVISGQDLVTSAGIQPFCNQFDCLIFHARDQLHIDFNRVHQMQHGHGFVVYLSRRPEPEPVPSVPPEAVASIDPALEPHPEQDVDMHQQSVASDPLATDPTVGATADADDLRRVTLYRLNRQTKSAWVRWRQFSNLLQDVLEATSISPADIVALHPLLAKPTGEHANEFSVIVQQRQDIEPGSSDSLVLIDVVFHQQGSVAHMYMAPAVDRKVVRVPQTLTRQGVLQLARVANYCESAGQACLVALNHNPWPSQNAGTQTVLSGCYVRVQVPPATVHGAETCRAVSLVEDLFDPLLPSFAQVYPTLPHHADVNARPLPDHGSSPPAAMHDCVTSCRYPIPRQCHFADQHVAEDYSFEANIPMQAAPIFPNAPDWHEFDLEMRAQFQEMSVIDIPEEGPVMHVTTWFIHHDHAPVCLVGRLIRLSHRPFDWFAQLCTPWMHMLRPFENLAFHIVKPSPASDIPGLRMMHVILEQGIQQARLTALFSAIFQGLHGDITHRRAQSIPTVLSQEIITRILDVQSLCRARRCVAWSGRTQFHRTQTDPVFNGIGVCLTVDAFRNRFALVDDDGFQLPRSASSSQVPPRMSFRADDATLFPTADQARGSADLPAVEHVPSNLVPELQIIWQHHLMTTPQGPYRFYVETWFCDHDRFPGTNRGREVLLSPDRDTWKDTILAKWHDMIDPTAEVFLYVIHPQPFGGPTEVLAHVLLAQHQHRGFVSALITTVAPGDDIWDPPRVALKLPAVVDKGLLIQESGLFMFCPPFMPFNSCQASLGDQEILQDVLHPASSGQGFLCTANSEAAVHLDVSLGSSVTHDVHKLFEMLGRVITKLATAVVHTLAPHGPLARCSDYVGDEGLVVHLSGGEIISPDSHSIGSCCFGPADVDSQHASFVSDTPVAPVMVQEGHVHGVKWHDSSHLPFPSVEPQHVGPMPEASLGLASQEALLDDERFQDGLLLLQLQSRLTEVSYPSTSPQPSQFEHSTPTVSQSGRQNPYQTASLGKVTLCLDACIARPTRYQEDGYVGAEITYRSREDWPQFLAQTKVQLASFPEGLHLTAESYHALISPDQVPEPDLAGKRALYVDGSAAQGSAAWSVVVVRYDGSGIPALQGSFSGIVELDQTSDNWVGADHADNISAELTAALAAMIYALCGDHYDDVVVRPDLKLSAKLASLAWRCQSHPALGQLCQLLGSWLHKTGGCFVEVRGHSRHAWNDLADSVAKWTLTASQPVGEIDWSPFHELLSTGDIRWAWLMTALPQFHQCLPTGSAEGCWQITPSYRKIPAPVDTGQLDHWSPLSFKVASANVLALSDASSGLPEATSADRAVRLDLQWHAQGIAAIGLQESRREEGRIQTEHYVGFASGAQTCGKSQHYGCELWLHKHMALDDEGHLTFSQFKAVVVVADPRRLVVNLSHPKINMSFVVLHVPCKSNSCSLEQLATWWQDTQALLQQARLASLTWCMIDANAPLASESTPFFQMHGAEISNAQGRLFEEVLQHMEWYVPATMEWAHQGSHCTWTHPRGSQLRRDYVACSKTAFEWCSKTWVDIHFDGGFGHDDHYPVVMQCQGWLYDSPGSTKVQWDPLAFVDPVKCHQFRNAVRSLPIPDWSTHVDSHAEIMESQLFAVAKQHFQKTSHDRMRPRLSESTRNLIQFKRSCLDFGRAHSLMQDAQFRDQLKCLEKDIRLRVRHDQRDFYNHLVQELATAGELHDSRHMYKLLTRLGGRKSAKTDAKALPILKVQGVPVRSFVDQQKLWMKQFADIEAGNIMARSEFHRHLPACLGVPHDDMSIAVFPDLPEIMQQIHRLKRGKAPGPNGLPPDVLKAGSHDIAQHLVVLTTKIAAHGREPAAWRTGKLIPLHKGKLAKSDPTGYRSIFLNNFTTKIYHSVLRKHLVQAWSSVLTHLQIGGRKGLGCDSAHHIIQAHVAYGQIHKHPSAILFVDFKSAFYSVVRQGLFQEDIDATSFMIAMHRLGIHPQHVEQLLQHAHSEAAIANIAPHAMRLLHDMLQATCFEMEGLSEVAVTTRGTRPGDPIGDIAFNIVMAALLKDVSENIRPSQAIWEGAPDDVHDFADVKSPAPFAWAEVAYVDDLALLLRAPSNLQLIDLAHVAAGAVFQAANRRGLELTVGEGKTELLWALRGGGKKKLQTQVAHDHGTLSIPLPERDQPLPLPIVLSYKHLGTWVQNDAKPLRAIRTRLHAARQAWGPLVRPFLSKKGVLHRTKTQVFESLVLSRYLFNAHTWGLVSQTQMSEWEAGLRPMLYALARPFLRGQPPFTFDVEILCGLCNLLAPSDMLHLARLRYFKRLLQHCPPILWQLLHATAFQAGSWLDQLQESFHWLCRFSGVHFGLSGTTHIYDWCSFAAIDTRWKGRLRRAVNSCRRYRAENAKQAAWDVWLQNSLTRDGVPDFSPQIKAQPVQWQCQLCLEQFSSRRALAQHAVKKHDYVTLVKHYAFGSTCANCCRSFHHRVRLCCHLRTSVACLERTRAAFPPLSVDAIQMLGADDRLHAKAMRDQGWLATKAQTPVLYGFGPPLPPPGSAEANLMWGKWAARTDSSSAHAFEGLDGICIGADPADPVPLAQEDSATISVEMAFVMHSDQGAEHGHAGRFSNRGLATLYARLHIRTMCFIHFFSGFRREGDLQSQIEQHWVQGIHHIFCISIDYCLQGSQGDLSSTKSLAFWKTQVCNGAILGMGGGPPYETYSAARFLEGGPPPLRSHSDYCGLPSNSARQWDQVALGTALMRFLLEMMYYCSLAGACGFLEHPAFPVWAMKHSPASTWTLAAVRRLRRLNCVSIATFDQCIFRCEGKKPTTLLLVRLPHLREALLKLGRGGRCPHAAGAHTALKGRGPDGLFRTSVAKVYPPQMNAAIAEAVIHFACATFVPGEQQSAVPECAIDRVLNEKALAESVHAETMRQLELDGDTDREIEELKEDKETRLKAERDDKVRLRGQAGIHKRNGEELNKQMQQKDDELMRYKEEERKKEEKIAQLNKERDHNAKEIRQRDSTIGDKEGKIYELKKQNQELEKFKFVLDYKIRELKAQIDPKNDKIAEMKKDLRTEIQAMDSDLEDYHRKNTQLQVNIQQLTNKHKTLQDDIVSQRKKMTDCQTVIKRFKTDLHECVQFIQEPRLLKESVTALYKKYVPPLGAADAKWNGVKKQELDTDIQREYNRQRDYLEKSVDNLKRKLLKDSDVHRQDNTRVLQENVQLIIEINNLRREIDYLKRERQQQLGYSLIVQEKQRLHVSKLKSNNTSKSSSGKPDDISTLNREIETNKTTIDDLREWKSRRPYGAPRPLPWRCSDSLCLGASERRSKGWSWVVMGFSGADDISSSPHGAPLSVTSGFEKDFAVQRVNVVKSQDLGILPPKTTVLPVSQRGFPDDLRPQEVSSTSEVLGETARQLPDAHRLYGYGERQIRYSSEVAAPQYNQGVVIVQDYMGLPQQPGHQMVHADEVIQNSAWQRCGAFLPIRDGSYGVPPASDWKRTDWSQAVDMRGIRQRAGQRGLQEKFDRLYRLRNA</sequence>
<protein>
    <submittedName>
        <fullName evidence="6">Cilia- and flagella-associated protein 57 (WD repeat-containing protein 65)</fullName>
    </submittedName>
</protein>
<feature type="region of interest" description="Disordered" evidence="3">
    <location>
        <begin position="1053"/>
        <end position="1072"/>
    </location>
</feature>
<dbReference type="InterPro" id="IPR013087">
    <property type="entry name" value="Znf_C2H2_type"/>
</dbReference>
<evidence type="ECO:0000313" key="5">
    <source>
        <dbReference type="EMBL" id="CAI4015649.1"/>
    </source>
</evidence>
<organism evidence="5">
    <name type="scientific">Cladocopium goreaui</name>
    <dbReference type="NCBI Taxonomy" id="2562237"/>
    <lineage>
        <taxon>Eukaryota</taxon>
        <taxon>Sar</taxon>
        <taxon>Alveolata</taxon>
        <taxon>Dinophyceae</taxon>
        <taxon>Suessiales</taxon>
        <taxon>Symbiodiniaceae</taxon>
        <taxon>Cladocopium</taxon>
    </lineage>
</organism>
<keyword evidence="6" id="KW-0282">Flagellum</keyword>
<dbReference type="GO" id="GO:0003676">
    <property type="term" value="F:nucleic acid binding"/>
    <property type="evidence" value="ECO:0007669"/>
    <property type="project" value="InterPro"/>
</dbReference>
<dbReference type="PROSITE" id="PS50082">
    <property type="entry name" value="WD_REPEATS_2"/>
    <property type="match status" value="2"/>
</dbReference>
<gene>
    <name evidence="5" type="ORF">C1SCF055_LOCUS40468</name>
</gene>
<dbReference type="SUPFAM" id="SSF53098">
    <property type="entry name" value="Ribonuclease H-like"/>
    <property type="match status" value="1"/>
</dbReference>
<reference evidence="5" key="1">
    <citation type="submission" date="2022-10" db="EMBL/GenBank/DDBJ databases">
        <authorList>
            <person name="Chen Y."/>
            <person name="Dougan E. K."/>
            <person name="Chan C."/>
            <person name="Rhodes N."/>
            <person name="Thang M."/>
        </authorList>
    </citation>
    <scope>NUCLEOTIDE SEQUENCE</scope>
</reference>
<evidence type="ECO:0000256" key="1">
    <source>
        <dbReference type="PROSITE-ProRule" id="PRU00221"/>
    </source>
</evidence>
<feature type="region of interest" description="Disordered" evidence="3">
    <location>
        <begin position="4499"/>
        <end position="4526"/>
    </location>
</feature>
<keyword evidence="7" id="KW-1185">Reference proteome</keyword>
<name>A0A9P1DU40_9DINO</name>
<dbReference type="EMBL" id="CAMXCT010006542">
    <property type="protein sequence ID" value="CAI4015649.1"/>
    <property type="molecule type" value="Genomic_DNA"/>
</dbReference>
<dbReference type="InterPro" id="IPR036397">
    <property type="entry name" value="RNaseH_sf"/>
</dbReference>
<dbReference type="SUPFAM" id="SSF56219">
    <property type="entry name" value="DNase I-like"/>
    <property type="match status" value="1"/>
</dbReference>
<evidence type="ECO:0000259" key="4">
    <source>
        <dbReference type="PROSITE" id="PS00028"/>
    </source>
</evidence>
<dbReference type="PROSITE" id="PS50294">
    <property type="entry name" value="WD_REPEATS_REGION"/>
    <property type="match status" value="1"/>
</dbReference>
<keyword evidence="6" id="KW-0966">Cell projection</keyword>
<dbReference type="InterPro" id="IPR001680">
    <property type="entry name" value="WD40_rpt"/>
</dbReference>
<dbReference type="InterPro" id="IPR012337">
    <property type="entry name" value="RNaseH-like_sf"/>
</dbReference>
<dbReference type="OrthoDB" id="47276at2759"/>
<feature type="repeat" description="WD" evidence="1">
    <location>
        <begin position="472"/>
        <end position="503"/>
    </location>
</feature>
<keyword evidence="6" id="KW-0969">Cilium</keyword>
<feature type="coiled-coil region" evidence="2">
    <location>
        <begin position="4685"/>
        <end position="4744"/>
    </location>
</feature>
<feature type="region of interest" description="Disordered" evidence="3">
    <location>
        <begin position="4765"/>
        <end position="4789"/>
    </location>
</feature>
<feature type="region of interest" description="Disordered" evidence="3">
    <location>
        <begin position="985"/>
        <end position="1023"/>
    </location>
</feature>
<evidence type="ECO:0000313" key="6">
    <source>
        <dbReference type="EMBL" id="CAL4802961.1"/>
    </source>
</evidence>
<feature type="repeat" description="WD" evidence="1">
    <location>
        <begin position="616"/>
        <end position="657"/>
    </location>
</feature>
<evidence type="ECO:0000313" key="7">
    <source>
        <dbReference type="Proteomes" id="UP001152797"/>
    </source>
</evidence>
<feature type="region of interest" description="Disordered" evidence="3">
    <location>
        <begin position="4893"/>
        <end position="4914"/>
    </location>
</feature>
<dbReference type="SUPFAM" id="SSF50978">
    <property type="entry name" value="WD40 repeat-like"/>
    <property type="match status" value="3"/>
</dbReference>
<feature type="region of interest" description="Disordered" evidence="3">
    <location>
        <begin position="2500"/>
        <end position="2526"/>
    </location>
</feature>
<dbReference type="InterPro" id="IPR036691">
    <property type="entry name" value="Endo/exonu/phosph_ase_sf"/>
</dbReference>
<evidence type="ECO:0000256" key="2">
    <source>
        <dbReference type="SAM" id="Coils"/>
    </source>
</evidence>
<keyword evidence="2" id="KW-0175">Coiled coil</keyword>
<dbReference type="PROSITE" id="PS00028">
    <property type="entry name" value="ZINC_FINGER_C2H2_1"/>
    <property type="match status" value="1"/>
</dbReference>
<dbReference type="EMBL" id="CAMXCT030006542">
    <property type="protein sequence ID" value="CAL4802961.1"/>
    <property type="molecule type" value="Genomic_DNA"/>
</dbReference>
<feature type="compositionally biased region" description="Polar residues" evidence="3">
    <location>
        <begin position="1384"/>
        <end position="1396"/>
    </location>
</feature>